<protein>
    <submittedName>
        <fullName evidence="6">Aldehyde-activating protein</fullName>
    </submittedName>
</protein>
<evidence type="ECO:0000256" key="2">
    <source>
        <dbReference type="ARBA" id="ARBA00022723"/>
    </source>
</evidence>
<evidence type="ECO:0000256" key="4">
    <source>
        <dbReference type="ARBA" id="ARBA00023239"/>
    </source>
</evidence>
<dbReference type="SUPFAM" id="SSF51316">
    <property type="entry name" value="Mss4-like"/>
    <property type="match status" value="1"/>
</dbReference>
<dbReference type="PANTHER" id="PTHR33337:SF40">
    <property type="entry name" value="CENP-V_GFA DOMAIN-CONTAINING PROTEIN-RELATED"/>
    <property type="match status" value="1"/>
</dbReference>
<dbReference type="KEGG" id="smav:CFF01_13425"/>
<dbReference type="InterPro" id="IPR011057">
    <property type="entry name" value="Mss4-like_sf"/>
</dbReference>
<dbReference type="GO" id="GO:0046872">
    <property type="term" value="F:metal ion binding"/>
    <property type="evidence" value="ECO:0007669"/>
    <property type="project" value="UniProtKB-KW"/>
</dbReference>
<name>A0AAC9XP66_9GAMM</name>
<dbReference type="EMBL" id="CP022272">
    <property type="protein sequence ID" value="ASJ97494.1"/>
    <property type="molecule type" value="Genomic_DNA"/>
</dbReference>
<organism evidence="6 7">
    <name type="scientific">Shewanella marisflavi</name>
    <dbReference type="NCBI Taxonomy" id="260364"/>
    <lineage>
        <taxon>Bacteria</taxon>
        <taxon>Pseudomonadati</taxon>
        <taxon>Pseudomonadota</taxon>
        <taxon>Gammaproteobacteria</taxon>
        <taxon>Alteromonadales</taxon>
        <taxon>Shewanellaceae</taxon>
        <taxon>Shewanella</taxon>
    </lineage>
</organism>
<proteinExistence type="inferred from homology"/>
<dbReference type="Proteomes" id="UP000198233">
    <property type="component" value="Chromosome"/>
</dbReference>
<dbReference type="GO" id="GO:0016846">
    <property type="term" value="F:carbon-sulfur lyase activity"/>
    <property type="evidence" value="ECO:0007669"/>
    <property type="project" value="InterPro"/>
</dbReference>
<dbReference type="Gene3D" id="3.90.1590.10">
    <property type="entry name" value="glutathione-dependent formaldehyde- activating enzyme (gfa)"/>
    <property type="match status" value="1"/>
</dbReference>
<dbReference type="RefSeq" id="WP_088905126.1">
    <property type="nucleotide sequence ID" value="NZ_CP022272.1"/>
</dbReference>
<keyword evidence="2" id="KW-0479">Metal-binding</keyword>
<evidence type="ECO:0000259" key="5">
    <source>
        <dbReference type="PROSITE" id="PS51891"/>
    </source>
</evidence>
<sequence length="145" mass="15877">MDDESPNQNKSDVEFSGSCLCGGVAFTLVGRFDAFYLCHCSRCQKGTGSLHGANLFSNHLALSWRRGEALVQHFQLANSRHSRCFCKVCGSPMPYRLEALNLVVVPAGCLDVEVPIAPTAKLFMAERATWGQDLLAVPGFDRIPE</sequence>
<reference evidence="6 7" key="1">
    <citation type="submission" date="2017-06" db="EMBL/GenBank/DDBJ databases">
        <title>Complete genome sequence of Shewanella marisflavi EP1 associated with anaerobic 2,4-dinitrotoluene reduction and salt tolerance.</title>
        <authorList>
            <person name="Huang J."/>
        </authorList>
    </citation>
    <scope>NUCLEOTIDE SEQUENCE [LARGE SCALE GENOMIC DNA]</scope>
    <source>
        <strain evidence="6 7">EP1</strain>
    </source>
</reference>
<dbReference type="PANTHER" id="PTHR33337">
    <property type="entry name" value="GFA DOMAIN-CONTAINING PROTEIN"/>
    <property type="match status" value="1"/>
</dbReference>
<dbReference type="PROSITE" id="PS51891">
    <property type="entry name" value="CENP_V_GFA"/>
    <property type="match status" value="1"/>
</dbReference>
<dbReference type="InterPro" id="IPR006913">
    <property type="entry name" value="CENP-V/GFA"/>
</dbReference>
<evidence type="ECO:0000313" key="7">
    <source>
        <dbReference type="Proteomes" id="UP000198233"/>
    </source>
</evidence>
<comment type="similarity">
    <text evidence="1">Belongs to the Gfa family.</text>
</comment>
<dbReference type="AlphaFoldDB" id="A0AAC9XP66"/>
<gene>
    <name evidence="6" type="ORF">CFF01_13425</name>
</gene>
<keyword evidence="4" id="KW-0456">Lyase</keyword>
<evidence type="ECO:0000256" key="3">
    <source>
        <dbReference type="ARBA" id="ARBA00022833"/>
    </source>
</evidence>
<evidence type="ECO:0000313" key="6">
    <source>
        <dbReference type="EMBL" id="ASJ97494.1"/>
    </source>
</evidence>
<accession>A0AAC9XP66</accession>
<feature type="domain" description="CENP-V/GFA" evidence="5">
    <location>
        <begin position="15"/>
        <end position="131"/>
    </location>
</feature>
<evidence type="ECO:0000256" key="1">
    <source>
        <dbReference type="ARBA" id="ARBA00005495"/>
    </source>
</evidence>
<keyword evidence="3" id="KW-0862">Zinc</keyword>
<dbReference type="Pfam" id="PF04828">
    <property type="entry name" value="GFA"/>
    <property type="match status" value="1"/>
</dbReference>